<sequence>MAEPEIDNKPGIKEISLDLRKLTLEEDLNNPVTIIERVYQIWWHWADFHLYISSPHIERISPPIIIEPESISDSEVEFVYPIHDSGNKLSTSKSQDMMSAGMSMCKLFFTIEKMISILISRLQSGGVSEETEVQVAFGGHEIAQRKAFESIINLSYNVVVTNFEPGEWGERYLENVKRMASKYGYPPEAPRDSYKQSFNSSSVGIKR</sequence>
<dbReference type="EMBL" id="JAJKBJ010000021">
    <property type="protein sequence ID" value="MCL9685238.1"/>
    <property type="molecule type" value="Genomic_DNA"/>
</dbReference>
<accession>A0A9X2IDX5</accession>
<dbReference type="AlphaFoldDB" id="A0A9X2IDX5"/>
<dbReference type="Proteomes" id="UP001139721">
    <property type="component" value="Unassembled WGS sequence"/>
</dbReference>
<evidence type="ECO:0000313" key="3">
    <source>
        <dbReference type="Proteomes" id="UP001139721"/>
    </source>
</evidence>
<reference evidence="2" key="1">
    <citation type="submission" date="2021-11" db="EMBL/GenBank/DDBJ databases">
        <title>Legionella maioricencis sp. nov., a new species isolated from hot water samples in Mallorca.</title>
        <authorList>
            <person name="Crespi S."/>
            <person name="Drasar V."/>
            <person name="Salva-Serra F."/>
            <person name="Jaen-Luchoro D."/>
            <person name="Pineiro-Iglesias B."/>
            <person name="Aliaga F."/>
            <person name="Fernandez-Juarez V."/>
            <person name="Coll G."/>
            <person name="Moore E.R.B."/>
            <person name="Bennasar-Figueras A."/>
        </authorList>
    </citation>
    <scope>NUCLEOTIDE SEQUENCE</scope>
    <source>
        <strain evidence="2">HCPI-6</strain>
    </source>
</reference>
<comment type="caution">
    <text evidence="2">The sequence shown here is derived from an EMBL/GenBank/DDBJ whole genome shotgun (WGS) entry which is preliminary data.</text>
</comment>
<organism evidence="2 3">
    <name type="scientific">Legionella maioricensis</name>
    <dbReference type="NCBI Taxonomy" id="2896528"/>
    <lineage>
        <taxon>Bacteria</taxon>
        <taxon>Pseudomonadati</taxon>
        <taxon>Pseudomonadota</taxon>
        <taxon>Gammaproteobacteria</taxon>
        <taxon>Legionellales</taxon>
        <taxon>Legionellaceae</taxon>
        <taxon>Legionella</taxon>
    </lineage>
</organism>
<gene>
    <name evidence="2" type="ORF">LOX96_14115</name>
</gene>
<feature type="region of interest" description="Disordered" evidence="1">
    <location>
        <begin position="185"/>
        <end position="207"/>
    </location>
</feature>
<proteinExistence type="predicted"/>
<evidence type="ECO:0000256" key="1">
    <source>
        <dbReference type="SAM" id="MobiDB-lite"/>
    </source>
</evidence>
<evidence type="ECO:0000313" key="2">
    <source>
        <dbReference type="EMBL" id="MCL9685238.1"/>
    </source>
</evidence>
<protein>
    <submittedName>
        <fullName evidence="2">Virulence factor</fullName>
    </submittedName>
</protein>
<feature type="compositionally biased region" description="Polar residues" evidence="1">
    <location>
        <begin position="195"/>
        <end position="207"/>
    </location>
</feature>
<name>A0A9X2IDX5_9GAMM</name>
<dbReference type="RefSeq" id="WP_250423181.1">
    <property type="nucleotide sequence ID" value="NZ_JAJKBJ010000021.1"/>
</dbReference>
<keyword evidence="3" id="KW-1185">Reference proteome</keyword>